<dbReference type="Pfam" id="PF20293">
    <property type="entry name" value="MC6"/>
    <property type="match status" value="1"/>
</dbReference>
<organism evidence="1 2">
    <name type="scientific">Kaistella treverensis</name>
    <dbReference type="NCBI Taxonomy" id="631455"/>
    <lineage>
        <taxon>Bacteria</taxon>
        <taxon>Pseudomonadati</taxon>
        <taxon>Bacteroidota</taxon>
        <taxon>Flavobacteriia</taxon>
        <taxon>Flavobacteriales</taxon>
        <taxon>Weeksellaceae</taxon>
        <taxon>Chryseobacterium group</taxon>
        <taxon>Kaistella</taxon>
    </lineage>
</organism>
<gene>
    <name evidence="1" type="ORF">SAMN05421638_1952</name>
</gene>
<sequence length="77" mass="8985">MIVNKNINPERDLYYLGGKVIEILDNSNNAKFDYFELYSTLIKNHDISINLFTLVLDWLFILGAVKKDKKGLLEKCF</sequence>
<dbReference type="AlphaFoldDB" id="A0A1I3N2X7"/>
<dbReference type="Proteomes" id="UP000242560">
    <property type="component" value="Unassembled WGS sequence"/>
</dbReference>
<dbReference type="RefSeq" id="WP_089820129.1">
    <property type="nucleotide sequence ID" value="NZ_FORQ01000003.1"/>
</dbReference>
<evidence type="ECO:0000313" key="1">
    <source>
        <dbReference type="EMBL" id="SFJ03551.1"/>
    </source>
</evidence>
<dbReference type="InterPro" id="IPR046897">
    <property type="entry name" value="ABC-3C_MC6"/>
</dbReference>
<accession>A0A1I3N2X7</accession>
<evidence type="ECO:0000313" key="2">
    <source>
        <dbReference type="Proteomes" id="UP000242560"/>
    </source>
</evidence>
<keyword evidence="2" id="KW-1185">Reference proteome</keyword>
<protein>
    <submittedName>
        <fullName evidence="1">Uncharacterized protein</fullName>
    </submittedName>
</protein>
<dbReference type="EMBL" id="FORQ01000003">
    <property type="protein sequence ID" value="SFJ03551.1"/>
    <property type="molecule type" value="Genomic_DNA"/>
</dbReference>
<reference evidence="2" key="1">
    <citation type="submission" date="2016-10" db="EMBL/GenBank/DDBJ databases">
        <authorList>
            <person name="Varghese N."/>
            <person name="Submissions S."/>
        </authorList>
    </citation>
    <scope>NUCLEOTIDE SEQUENCE [LARGE SCALE GENOMIC DNA]</scope>
    <source>
        <strain evidence="2">DSM 22251</strain>
    </source>
</reference>
<proteinExistence type="predicted"/>
<name>A0A1I3N2X7_9FLAO</name>